<keyword evidence="3 5" id="KW-1133">Transmembrane helix</keyword>
<evidence type="ECO:0000256" key="5">
    <source>
        <dbReference type="SAM" id="Phobius"/>
    </source>
</evidence>
<evidence type="ECO:0000256" key="4">
    <source>
        <dbReference type="ARBA" id="ARBA00023136"/>
    </source>
</evidence>
<feature type="transmembrane region" description="Helical" evidence="5">
    <location>
        <begin position="264"/>
        <end position="281"/>
    </location>
</feature>
<evidence type="ECO:0000256" key="1">
    <source>
        <dbReference type="ARBA" id="ARBA00004127"/>
    </source>
</evidence>
<name>A0A7S0W879_9CRYP</name>
<comment type="subcellular location">
    <subcellularLocation>
        <location evidence="1">Endomembrane system</location>
        <topology evidence="1">Multi-pass membrane protein</topology>
    </subcellularLocation>
</comment>
<evidence type="ECO:0000256" key="2">
    <source>
        <dbReference type="ARBA" id="ARBA00022692"/>
    </source>
</evidence>
<feature type="domain" description="CWH43-like N-terminal" evidence="6">
    <location>
        <begin position="72"/>
        <end position="282"/>
    </location>
</feature>
<dbReference type="AlphaFoldDB" id="A0A7S0W879"/>
<dbReference type="PANTHER" id="PTHR21324">
    <property type="entry name" value="FASTING-INDUCIBLE INTEGRAL MEMBRANE PROTEIN TM6P1-RELATED"/>
    <property type="match status" value="1"/>
</dbReference>
<feature type="transmembrane region" description="Helical" evidence="5">
    <location>
        <begin position="139"/>
        <end position="160"/>
    </location>
</feature>
<evidence type="ECO:0000313" key="7">
    <source>
        <dbReference type="EMBL" id="CAD8807936.1"/>
    </source>
</evidence>
<feature type="transmembrane region" description="Helical" evidence="5">
    <location>
        <begin position="213"/>
        <end position="233"/>
    </location>
</feature>
<dbReference type="Pfam" id="PF10277">
    <property type="entry name" value="Frag1"/>
    <property type="match status" value="1"/>
</dbReference>
<dbReference type="InterPro" id="IPR050911">
    <property type="entry name" value="DRAM/TMEM150_Autophagy_Mod"/>
</dbReference>
<evidence type="ECO:0000256" key="3">
    <source>
        <dbReference type="ARBA" id="ARBA00022989"/>
    </source>
</evidence>
<feature type="transmembrane region" description="Helical" evidence="5">
    <location>
        <begin position="97"/>
        <end position="119"/>
    </location>
</feature>
<organism evidence="7">
    <name type="scientific">Hemiselmis tepida</name>
    <dbReference type="NCBI Taxonomy" id="464990"/>
    <lineage>
        <taxon>Eukaryota</taxon>
        <taxon>Cryptophyceae</taxon>
        <taxon>Cryptomonadales</taxon>
        <taxon>Hemiselmidaceae</taxon>
        <taxon>Hemiselmis</taxon>
    </lineage>
</organism>
<dbReference type="GO" id="GO:0012505">
    <property type="term" value="C:endomembrane system"/>
    <property type="evidence" value="ECO:0007669"/>
    <property type="project" value="UniProtKB-SubCell"/>
</dbReference>
<sequence length="350" mass="39088">MRPFPNPPARRPYKTPLLDIPPTGFGLRLKMSSTFLMHSFDKGEATPVGNLLRITPVLGGGIGLLSLFLCIIISKATDVDTGGLDLPYISDTGREGAAYFIFAILNTIASVFNMMAYFLNHHRLNVLRLKVKAGTGFNVARWVMLVFGVLSCFGFSVLSVVSTLMSAPTHNYSAYVAVIGLTFYVCINTSLVARARAVADEASREQLVPRKLWLVKSVVTCMAALMFVIYIPVGLSILCEWDQDPVTKLYDYRNCLETHKLRSATQHLFVWCCLFYVITLYRKLSPTSPFANRAVWSCVFLWSCIFPRLRCTMSPGPPCSFLFSLMGKHAYPTFFLAHHHSRSESSSTFS</sequence>
<keyword evidence="4 5" id="KW-0472">Membrane</keyword>
<gene>
    <name evidence="7" type="ORF">HTEP1355_LOCUS21616</name>
</gene>
<dbReference type="InterPro" id="IPR019402">
    <property type="entry name" value="CWH43_N"/>
</dbReference>
<proteinExistence type="predicted"/>
<dbReference type="PANTHER" id="PTHR21324:SF2">
    <property type="entry name" value="EG:22E5.9 PROTEIN"/>
    <property type="match status" value="1"/>
</dbReference>
<evidence type="ECO:0000259" key="6">
    <source>
        <dbReference type="Pfam" id="PF10277"/>
    </source>
</evidence>
<dbReference type="EMBL" id="HBFN01037214">
    <property type="protein sequence ID" value="CAD8807936.1"/>
    <property type="molecule type" value="Transcribed_RNA"/>
</dbReference>
<feature type="transmembrane region" description="Helical" evidence="5">
    <location>
        <begin position="172"/>
        <end position="193"/>
    </location>
</feature>
<keyword evidence="2 5" id="KW-0812">Transmembrane</keyword>
<protein>
    <recommendedName>
        <fullName evidence="6">CWH43-like N-terminal domain-containing protein</fullName>
    </recommendedName>
</protein>
<feature type="transmembrane region" description="Helical" evidence="5">
    <location>
        <begin position="57"/>
        <end position="77"/>
    </location>
</feature>
<reference evidence="7" key="1">
    <citation type="submission" date="2021-01" db="EMBL/GenBank/DDBJ databases">
        <authorList>
            <person name="Corre E."/>
            <person name="Pelletier E."/>
            <person name="Niang G."/>
            <person name="Scheremetjew M."/>
            <person name="Finn R."/>
            <person name="Kale V."/>
            <person name="Holt S."/>
            <person name="Cochrane G."/>
            <person name="Meng A."/>
            <person name="Brown T."/>
            <person name="Cohen L."/>
        </authorList>
    </citation>
    <scope>NUCLEOTIDE SEQUENCE</scope>
    <source>
        <strain evidence="7">CCMP443</strain>
    </source>
</reference>
<accession>A0A7S0W879</accession>